<name>A0ABY6I5N1_STRPE</name>
<proteinExistence type="predicted"/>
<protein>
    <submittedName>
        <fullName evidence="1">Uncharacterized protein</fullName>
    </submittedName>
</protein>
<dbReference type="EMBL" id="CP107567">
    <property type="protein sequence ID" value="UYQ62049.1"/>
    <property type="molecule type" value="Genomic_DNA"/>
</dbReference>
<evidence type="ECO:0000313" key="1">
    <source>
        <dbReference type="EMBL" id="UYQ62049.1"/>
    </source>
</evidence>
<dbReference type="Proteomes" id="UP001163878">
    <property type="component" value="Chromosome"/>
</dbReference>
<accession>A0ABY6I5N1</accession>
<keyword evidence="2" id="KW-1185">Reference proteome</keyword>
<evidence type="ECO:0000313" key="2">
    <source>
        <dbReference type="Proteomes" id="UP001163878"/>
    </source>
</evidence>
<sequence length="86" mass="9275">MSAMQLVTRYASVELMSAIAEEADRILEFSGLDPKWEDRFLVVSLRSESGSGTVLCRKVSALRGGEDPFGSEGAFEDGDVLWSTGG</sequence>
<dbReference type="RefSeq" id="WP_264243279.1">
    <property type="nucleotide sequence ID" value="NZ_CP107567.1"/>
</dbReference>
<organism evidence="1 2">
    <name type="scientific">Streptomyces peucetius</name>
    <dbReference type="NCBI Taxonomy" id="1950"/>
    <lineage>
        <taxon>Bacteria</taxon>
        <taxon>Bacillati</taxon>
        <taxon>Actinomycetota</taxon>
        <taxon>Actinomycetes</taxon>
        <taxon>Kitasatosporales</taxon>
        <taxon>Streptomycetaceae</taxon>
        <taxon>Streptomyces</taxon>
    </lineage>
</organism>
<reference evidence="1" key="1">
    <citation type="submission" date="2022-10" db="EMBL/GenBank/DDBJ databases">
        <title>Cytochrome P450 Catalyzes Benzene Ring Formation in the Biosynthesis of Trialkyl-Substituted Aromatic Polyketides.</title>
        <authorList>
            <person name="Zhao E."/>
            <person name="Ge H."/>
        </authorList>
    </citation>
    <scope>NUCLEOTIDE SEQUENCE</scope>
    <source>
        <strain evidence="1">NA0869</strain>
    </source>
</reference>
<gene>
    <name evidence="1" type="ORF">OGH68_11475</name>
</gene>